<evidence type="ECO:0000256" key="3">
    <source>
        <dbReference type="SAM" id="Phobius"/>
    </source>
</evidence>
<proteinExistence type="predicted"/>
<dbReference type="EMBL" id="JAHXBZ010000002">
    <property type="protein sequence ID" value="MBW7581768.1"/>
    <property type="molecule type" value="Genomic_DNA"/>
</dbReference>
<organism evidence="7 8">
    <name type="scientific">Streptococcus humanilactis</name>
    <dbReference type="NCBI Taxonomy" id="2841061"/>
    <lineage>
        <taxon>Bacteria</taxon>
        <taxon>Bacillati</taxon>
        <taxon>Bacillota</taxon>
        <taxon>Bacilli</taxon>
        <taxon>Lactobacillales</taxon>
        <taxon>Streptococcaceae</taxon>
        <taxon>Streptococcus</taxon>
        <taxon>Streptococcus mitis group</taxon>
    </lineage>
</organism>
<dbReference type="Pfam" id="PF08428">
    <property type="entry name" value="Rib"/>
    <property type="match status" value="1"/>
</dbReference>
<feature type="region of interest" description="Disordered" evidence="2">
    <location>
        <begin position="1118"/>
        <end position="1139"/>
    </location>
</feature>
<accession>A0ABS7DUS9</accession>
<dbReference type="InterPro" id="IPR059115">
    <property type="entry name" value="Rib"/>
</dbReference>
<comment type="caution">
    <text evidence="7">The sequence shown here is derived from an EMBL/GenBank/DDBJ whole genome shotgun (WGS) entry which is preliminary data.</text>
</comment>
<feature type="non-terminal residue" evidence="7">
    <location>
        <position position="2784"/>
    </location>
</feature>
<evidence type="ECO:0000256" key="2">
    <source>
        <dbReference type="SAM" id="MobiDB-lite"/>
    </source>
</evidence>
<sequence>MFGKKRDDNGEKLYRYSIRKYHFGAASVAIAALIFFANGVAKADMPVSPATANTEKVGVAVTGLTEGVPPTEGHSEKSQEVGSEKDVVTNKLVDKSALNQALSDLQAEIAKIDNGKLSRLASQISQLTDESKRLLGDENASEEAVATLVGRVQAMTEQVRQLQSKENGKEVEDNSLNSKQDSISDKDNEKNTPAVKDKIVEDKRTAVLNKKSTELSAGTESKTITVSEESYIVKEGKVKKELPTYTNEGDGVYKLKDELEFIYKTLEKAGADQSKIQATKEAYDKFNEVFSRGETISQEDFEAAVLDLKKSRDIIESVLKDKSSQASVDEMINSQPRSSDEELPSRNRGRTRTTRTVREGNVNYTNSIESFFEDGKKGDSPYDKYTYIFYSRRQVNAIDNADRRVDEARNQIYADVTPTDSGFKWDIYINRSKYDLSDSVAWFTIPNGQNLKRGSVDISWKSATGGYATSPNDGTIAGALRAAGFKNVTEGTPQDSRVDKSGNSTVNKKYYSGDLRALSHRGGITGQDPYKKHLETPEETRLAEEKFGIIEKSRGKLFYFEPNQDLKTYHLSFETTGNNNINTLAYAVGMKGERTDDDKPSYKSRFLVNQWYARTPGEKDATDSFKFKIVGNGYFKIDLNTVNALFAPGHNTYTQTKNGITYINHRDYMNDPLARDSKGNPQVNGVLTYNDVEAMTDYNGIDMTSYGVYYDEAGRLIPNEAPNGQGAKAQAGAKGQQFTLFKEANGTFRTLTREELTFDAIGTPGVHTYFYNRSFNDGSHDRGKFSFVTKPKKPTLTTDLTRQAGKIINIKAGNGTNGFEMRLYKREANGSLTVVNGTNGQPLTATAGADGVATFNNVKIEEADYVVKTVVEGTWIDYDNTRHSTVESDASDRKTATDGVPPTVKLINRTDGNKEVELSDNENNLPTVTVYRGAVLELPLKYYDNATTGKINISYVNNNGIPRGVWFNKDINANQNVNISETGKTEKAQGEYTVRGRVAADARLGTSVVTLKVSDDSNNNVDNGNKKLVKFKVRVVDLEFENRGTEVNATTRADVLGLGENSVDPNNYLRTTDGENVHNDSYFPSGMKFRYLNGKNLSETVSFDKIGKHSVKARAYFPDDPRAKELPTNPNDLTGDTSPVARRGYLERTIEFNVRPNAPTLTDAQFYGTAGRRPDVTVSGLPTDSQLQNGASVTVELYQGDRKVASKIVSERNGSTTFSARDFSADLTEGQQVHAVVKVVGNSNSNSYTVNSNNSNSATVTGRVALNNLAEGKKIVQVQDLNRNGVLSEAEKNAIKNAILEANKNGVLQGKSVNDINISATGLITAVVRGNKVAELQIDPKTGVVTRFAHIRDDYDISFPSGSEGKIRPTDPGFEWSADHKSLIYKFDATAGDRNAIINTNDILKKLTATPKTNKATGQPSLAVVHGTDKANGEGNRDNYRRDGRTGYFYHNNSSVNMLDIVDPSNYGGNVQVDNTANKLVAVNRKDINNGNIVGTTLGSDTISAANGAQAITFNNVVKKANGTSLIVKQQLYLMPKYTNDQLLQDRGNTKENNTNVINVYFVPVDPTKPDVTRSTTNNLSTTSDQANRLAENTSFKNLAKVTDNYDKDDVTNDTSNTVRSKLNMWVKTGNTKTLIVENGVEKTDVITRLKKEVNPATYEVFAKTTDASGNKSHGDNSDGQSLGFFRVGYNLVARQTINVVRGESISAGDLKTFIQVREGNTLQDLPQGATVTAALETNSIRNGKEETKTVEATVNFGENRTQKVTLTYKVLNTFPIARTLYDFKNPDTARSGGSSLYYHNGGTIPDGMTWIYKGSDNVEKRGDDFSTALSKDSVGSTSYTFGGKYNYGRFTNSPTTGNLEYTERVVHKVFDITDSNGVTVNKGDALTTDQAKAAVKKVDGSEELPAGTTYEWVGSIDTNTPGVRTYKVKATLPVSQSGNDAQPGATQVRPSKTINVTVKVRPTAPRIEAQTNGDVIITPAKEAQVNKFEFKYTNANKDNPTNQTVTATKVNDRWTLSGQPTDGVEIDHALGTVTIKDREIKDNADITAKAVTTDSVESNLNTRTTLAGERVLPKFTFDETNTTVDENGERIVYVTPTERNNFKLGTFTDESGKLIEARLSEKNNKGNELAYGLTYSEKFTRTPNTEKASPRDIMITGVLDKTNNGANWTNGFPIVTRYAVATDASGNELRNQSDTPLNPTRVVFKVLTQATKYVPTVEKQLISKDITASGASLSEEDIASLKNKLKFTAEKGTVKIDKNTPKLQLTVTNRSVQKDTAGYYVSATVTYPDGSSEEVRVPLTTTKANLSHPEIGEVSIKMPKNESERDKVPAEQRGEVIKHISYPTGEPVPNNKAILNEGSITTEKGEKVVTVQLTYDDTSTKEVKVPLLEVNPMTISNIPREGENSVSIIANNKVEVGDKIYVNHNNREVVFTKIATGFNASDAKYRLTGNGEDLEFALANDDKFHVGEVIKTHIESHKNNVVSSVATETVVGFNTVKKTPVVDLEHLSSEEILKVKEAIREAHPLIDLTKLEVSNDGVVKYNYINGDGQPNVLTLWKPIVQKPAKPIIQTNLKGKANLNTLVDVEVTVDPSKGTDLTAILYDKNNHEIGSGKVNSEGKATIHVSTPIPVGTVTAKVKSNETTEIDNYSDSSDAKEVTLEESKVPIFTVGKQNPETGSVEITVVGEGNYNYPNGTKVTLPGVAGEKVINNGKVILTNNDLPAQKTTNKGTVTEENKLPKDGNAVEVPAQLKDGDTATIKFEQDPTTGEVTVTVSKANGGTYATG</sequence>
<keyword evidence="3" id="KW-0472">Membrane</keyword>
<keyword evidence="8" id="KW-1185">Reference proteome</keyword>
<dbReference type="InterPro" id="IPR044024">
    <property type="entry name" value="aRib"/>
</dbReference>
<dbReference type="Pfam" id="PF04650">
    <property type="entry name" value="YSIRK_signal"/>
    <property type="match status" value="1"/>
</dbReference>
<keyword evidence="1" id="KW-0732">Signal</keyword>
<protein>
    <submittedName>
        <fullName evidence="7">YSIRK-type signal peptide-containing protein</fullName>
    </submittedName>
</protein>
<dbReference type="Gene3D" id="3.10.20.890">
    <property type="match status" value="1"/>
</dbReference>
<feature type="domain" description="YSIRK Gram-positive signal peptide" evidence="4">
    <location>
        <begin position="11"/>
        <end position="36"/>
    </location>
</feature>
<dbReference type="InterPro" id="IPR005877">
    <property type="entry name" value="YSIRK_signal_dom"/>
</dbReference>
<evidence type="ECO:0000256" key="1">
    <source>
        <dbReference type="ARBA" id="ARBA00022729"/>
    </source>
</evidence>
<feature type="region of interest" description="Disordered" evidence="2">
    <location>
        <begin position="161"/>
        <end position="197"/>
    </location>
</feature>
<evidence type="ECO:0000313" key="7">
    <source>
        <dbReference type="EMBL" id="MBW7581768.1"/>
    </source>
</evidence>
<feature type="compositionally biased region" description="Basic and acidic residues" evidence="2">
    <location>
        <begin position="182"/>
        <end position="197"/>
    </location>
</feature>
<evidence type="ECO:0000259" key="4">
    <source>
        <dbReference type="Pfam" id="PF04650"/>
    </source>
</evidence>
<evidence type="ECO:0000259" key="6">
    <source>
        <dbReference type="Pfam" id="PF18938"/>
    </source>
</evidence>
<name>A0ABS7DUS9_9STRE</name>
<dbReference type="Pfam" id="PF18938">
    <property type="entry name" value="aRib"/>
    <property type="match status" value="1"/>
</dbReference>
<keyword evidence="3" id="KW-1133">Transmembrane helix</keyword>
<dbReference type="RefSeq" id="WP_219967053.1">
    <property type="nucleotide sequence ID" value="NZ_JAHXBZ010000002.1"/>
</dbReference>
<evidence type="ECO:0000259" key="5">
    <source>
        <dbReference type="Pfam" id="PF08428"/>
    </source>
</evidence>
<feature type="compositionally biased region" description="Polar residues" evidence="2">
    <location>
        <begin position="325"/>
        <end position="337"/>
    </location>
</feature>
<dbReference type="NCBIfam" id="TIGR01168">
    <property type="entry name" value="YSIRK_signal"/>
    <property type="match status" value="1"/>
</dbReference>
<dbReference type="Proteomes" id="UP000767465">
    <property type="component" value="Unassembled WGS sequence"/>
</dbReference>
<feature type="domain" description="Rib" evidence="5">
    <location>
        <begin position="1879"/>
        <end position="1932"/>
    </location>
</feature>
<feature type="compositionally biased region" description="Polar residues" evidence="2">
    <location>
        <begin position="1128"/>
        <end position="1137"/>
    </location>
</feature>
<keyword evidence="3" id="KW-0812">Transmembrane</keyword>
<reference evidence="7 8" key="1">
    <citation type="submission" date="2021-07" db="EMBL/GenBank/DDBJ databases">
        <title>Streptococcus humanmilk sp.nov.,a novel bacteria of streptococcus.</title>
        <authorList>
            <person name="Han F."/>
        </authorList>
    </citation>
    <scope>NUCLEOTIDE SEQUENCE [LARGE SCALE GENOMIC DNA]</scope>
    <source>
        <strain evidence="7 8">IMAU99125</strain>
    </source>
</reference>
<feature type="transmembrane region" description="Helical" evidence="3">
    <location>
        <begin position="21"/>
        <end position="41"/>
    </location>
</feature>
<feature type="region of interest" description="Disordered" evidence="2">
    <location>
        <begin position="325"/>
        <end position="357"/>
    </location>
</feature>
<feature type="domain" description="Atypical Rib" evidence="6">
    <location>
        <begin position="2497"/>
        <end position="2547"/>
    </location>
</feature>
<gene>
    <name evidence="7" type="ORF">KV696_05350</name>
</gene>
<evidence type="ECO:0000313" key="8">
    <source>
        <dbReference type="Proteomes" id="UP000767465"/>
    </source>
</evidence>